<dbReference type="GO" id="GO:0005524">
    <property type="term" value="F:ATP binding"/>
    <property type="evidence" value="ECO:0007669"/>
    <property type="project" value="UniProtKB-UniRule"/>
</dbReference>
<dbReference type="Gene3D" id="3.30.505.10">
    <property type="entry name" value="SH2 domain"/>
    <property type="match status" value="1"/>
</dbReference>
<dbReference type="PRINTS" id="PR01823">
    <property type="entry name" value="JANUSKINASE"/>
</dbReference>
<dbReference type="InterPro" id="IPR019749">
    <property type="entry name" value="Band_41_domain"/>
</dbReference>
<dbReference type="CDD" id="cd14473">
    <property type="entry name" value="FERM_B-lobe"/>
    <property type="match status" value="1"/>
</dbReference>
<gene>
    <name evidence="13" type="ORF">TMSB3V08_LOCUS2528</name>
</gene>
<evidence type="ECO:0000256" key="4">
    <source>
        <dbReference type="ARBA" id="ARBA00022777"/>
    </source>
</evidence>
<dbReference type="Gene3D" id="1.10.510.10">
    <property type="entry name" value="Transferase(Phosphotransferase) domain 1"/>
    <property type="match status" value="2"/>
</dbReference>
<keyword evidence="8 9" id="KW-0067">ATP-binding</keyword>
<evidence type="ECO:0000259" key="11">
    <source>
        <dbReference type="PROSITE" id="PS50011"/>
    </source>
</evidence>
<feature type="domain" description="FERM" evidence="12">
    <location>
        <begin position="8"/>
        <end position="306"/>
    </location>
</feature>
<dbReference type="GO" id="GO:0071944">
    <property type="term" value="C:cell periphery"/>
    <property type="evidence" value="ECO:0007669"/>
    <property type="project" value="UniProtKB-ARBA"/>
</dbReference>
<dbReference type="PROSITE" id="PS50011">
    <property type="entry name" value="PROTEIN_KINASE_DOM"/>
    <property type="match status" value="2"/>
</dbReference>
<reference evidence="13" key="1">
    <citation type="submission" date="2020-11" db="EMBL/GenBank/DDBJ databases">
        <authorList>
            <person name="Tran Van P."/>
        </authorList>
    </citation>
    <scope>NUCLEOTIDE SEQUENCE</scope>
</reference>
<dbReference type="InterPro" id="IPR016251">
    <property type="entry name" value="Tyr_kinase_non-rcpt_Jak/Tyk2"/>
</dbReference>
<dbReference type="InterPro" id="IPR051286">
    <property type="entry name" value="JAK"/>
</dbReference>
<dbReference type="GO" id="GO:0007259">
    <property type="term" value="P:cell surface receptor signaling pathway via JAK-STAT"/>
    <property type="evidence" value="ECO:0007669"/>
    <property type="project" value="TreeGrafter"/>
</dbReference>
<dbReference type="AlphaFoldDB" id="A0A7R9E3C8"/>
<keyword evidence="2 9" id="KW-0808">Transferase</keyword>
<dbReference type="InterPro" id="IPR011009">
    <property type="entry name" value="Kinase-like_dom_sf"/>
</dbReference>
<dbReference type="GO" id="GO:0035556">
    <property type="term" value="P:intracellular signal transduction"/>
    <property type="evidence" value="ECO:0007669"/>
    <property type="project" value="InterPro"/>
</dbReference>
<dbReference type="InterPro" id="IPR000719">
    <property type="entry name" value="Prot_kinase_dom"/>
</dbReference>
<comment type="similarity">
    <text evidence="9">Belongs to the protein kinase superfamily. Tyr protein kinase family.</text>
</comment>
<accession>A0A7R9E3C8</accession>
<dbReference type="PANTHER" id="PTHR45807:SF7">
    <property type="entry name" value="TYROSINE-PROTEIN KINASE HOPSCOTCH"/>
    <property type="match status" value="1"/>
</dbReference>
<evidence type="ECO:0000256" key="3">
    <source>
        <dbReference type="ARBA" id="ARBA00022737"/>
    </source>
</evidence>
<dbReference type="GO" id="GO:0030182">
    <property type="term" value="P:neuron differentiation"/>
    <property type="evidence" value="ECO:0007669"/>
    <property type="project" value="UniProtKB-ARBA"/>
</dbReference>
<dbReference type="GO" id="GO:0005126">
    <property type="term" value="F:cytokine receptor binding"/>
    <property type="evidence" value="ECO:0007669"/>
    <property type="project" value="TreeGrafter"/>
</dbReference>
<proteinExistence type="inferred from homology"/>
<dbReference type="InterPro" id="IPR000299">
    <property type="entry name" value="FERM_domain"/>
</dbReference>
<keyword evidence="3" id="KW-0677">Repeat</keyword>
<dbReference type="GO" id="GO:0002009">
    <property type="term" value="P:morphogenesis of an epithelium"/>
    <property type="evidence" value="ECO:0007669"/>
    <property type="project" value="UniProtKB-ARBA"/>
</dbReference>
<dbReference type="GO" id="GO:0005829">
    <property type="term" value="C:cytosol"/>
    <property type="evidence" value="ECO:0007669"/>
    <property type="project" value="TreeGrafter"/>
</dbReference>
<dbReference type="InterPro" id="IPR017441">
    <property type="entry name" value="Protein_kinase_ATP_BS"/>
</dbReference>
<dbReference type="GO" id="GO:0016020">
    <property type="term" value="C:membrane"/>
    <property type="evidence" value="ECO:0007669"/>
    <property type="project" value="InterPro"/>
</dbReference>
<dbReference type="InterPro" id="IPR001245">
    <property type="entry name" value="Ser-Thr/Tyr_kinase_cat_dom"/>
</dbReference>
<evidence type="ECO:0000256" key="1">
    <source>
        <dbReference type="ARBA" id="ARBA00022553"/>
    </source>
</evidence>
<evidence type="ECO:0000256" key="9">
    <source>
        <dbReference type="RuleBase" id="RU362096"/>
    </source>
</evidence>
<keyword evidence="5 7" id="KW-0727">SH2 domain</keyword>
<dbReference type="InterPro" id="IPR000980">
    <property type="entry name" value="SH2"/>
</dbReference>
<dbReference type="PRINTS" id="PR00109">
    <property type="entry name" value="TYRKINASE"/>
</dbReference>
<keyword evidence="6 9" id="KW-0829">Tyrosine-protein kinase</keyword>
<evidence type="ECO:0000256" key="6">
    <source>
        <dbReference type="ARBA" id="ARBA00023137"/>
    </source>
</evidence>
<dbReference type="Pfam" id="PF21990">
    <property type="entry name" value="SH2_1"/>
    <property type="match status" value="1"/>
</dbReference>
<dbReference type="SMART" id="SM00252">
    <property type="entry name" value="SH2"/>
    <property type="match status" value="1"/>
</dbReference>
<evidence type="ECO:0000313" key="13">
    <source>
        <dbReference type="EMBL" id="CAD7425622.1"/>
    </source>
</evidence>
<dbReference type="SUPFAM" id="SSF55550">
    <property type="entry name" value="SH2 domain"/>
    <property type="match status" value="1"/>
</dbReference>
<dbReference type="GO" id="GO:0009887">
    <property type="term" value="P:animal organ morphogenesis"/>
    <property type="evidence" value="ECO:0007669"/>
    <property type="project" value="UniProtKB-ARBA"/>
</dbReference>
<evidence type="ECO:0000256" key="2">
    <source>
        <dbReference type="ARBA" id="ARBA00022679"/>
    </source>
</evidence>
<evidence type="ECO:0000256" key="5">
    <source>
        <dbReference type="ARBA" id="ARBA00022999"/>
    </source>
</evidence>
<evidence type="ECO:0000259" key="10">
    <source>
        <dbReference type="PROSITE" id="PS50001"/>
    </source>
</evidence>
<feature type="binding site" evidence="8">
    <location>
        <position position="878"/>
    </location>
    <ligand>
        <name>ATP</name>
        <dbReference type="ChEBI" id="CHEBI:30616"/>
    </ligand>
</feature>
<feature type="domain" description="SH2" evidence="10">
    <location>
        <begin position="325"/>
        <end position="421"/>
    </location>
</feature>
<keyword evidence="4 9" id="KW-0418">Kinase</keyword>
<protein>
    <recommendedName>
        <fullName evidence="9">Tyrosine-protein kinase</fullName>
        <ecNumber evidence="9">2.7.10.2</ecNumber>
    </recommendedName>
</protein>
<evidence type="ECO:0000259" key="12">
    <source>
        <dbReference type="PROSITE" id="PS50057"/>
    </source>
</evidence>
<dbReference type="InterPro" id="IPR019748">
    <property type="entry name" value="FERM_central"/>
</dbReference>
<dbReference type="GO" id="GO:0019221">
    <property type="term" value="P:cytokine-mediated signaling pathway"/>
    <property type="evidence" value="ECO:0007669"/>
    <property type="project" value="TreeGrafter"/>
</dbReference>
<organism evidence="13">
    <name type="scientific">Timema monikensis</name>
    <dbReference type="NCBI Taxonomy" id="170555"/>
    <lineage>
        <taxon>Eukaryota</taxon>
        <taxon>Metazoa</taxon>
        <taxon>Ecdysozoa</taxon>
        <taxon>Arthropoda</taxon>
        <taxon>Hexapoda</taxon>
        <taxon>Insecta</taxon>
        <taxon>Pterygota</taxon>
        <taxon>Neoptera</taxon>
        <taxon>Polyneoptera</taxon>
        <taxon>Phasmatodea</taxon>
        <taxon>Timematodea</taxon>
        <taxon>Timematoidea</taxon>
        <taxon>Timematidae</taxon>
        <taxon>Timema</taxon>
    </lineage>
</organism>
<evidence type="ECO:0000256" key="8">
    <source>
        <dbReference type="PROSITE-ProRule" id="PRU10141"/>
    </source>
</evidence>
<dbReference type="PROSITE" id="PS50001">
    <property type="entry name" value="SH2"/>
    <property type="match status" value="1"/>
</dbReference>
<sequence length="974" mass="110999">MAEPVKHARIRVCVDEEVVKIPLINSTTAEDVCTQLAKKLCIGPVARHLFALKLLNGAKVWCSSSLKLSDISPSSEYEYRLRFKVPNLSRLRKVDIKAFDYYFHQARTDVMNNKIPDISYEKYKWELVGLGVADMYRVMLEKDVDRDTVEADYKKYIPKEVIKHHLFFIKKPIHDSLGKIKREVRHDAWYVKGEYLKQFEDMAPNYPSEEFKALTDEAGILRTILLKVTPFNEEQPGVSYRYDNKKEWFHLCSIDNLCYISVRNDGTVEISRKNGIPSYLKFSSIPLMFSFVSLLDGYYRLMVKWTFNLCKDVATPSLLKLHALKCHGPVGGEFSYAKLEEKRNNTPGCFILRESETRYNTYYLDICTNASAKPTTYRIDKVTDGEYLFHGDNKTYKSLGQLVSAYRSLQDEQSFIILKECLPPSEYDKSPLLLCELEDSTVEDLAPENVVASLLTDTPRCIDARDLLVYKNQKKEGREGISVVYKSVWKLDRRKKVEVAMKILKQEKRDKYLKSNAIVKLFGMTLSSPFAMVMEYLSLGPLDHYLKEHRNDMKPVDLVEAGAYLATALWHLEEHGVIHGNIRCRKLLVAAHDENTFLVRLADPGLHSYSDEDVHWIPPEFFTNFEFAKASVPADVWAFGTTLWEIFAYGESPPGASTLIVIKKYYINDKKLPIPTGCPLDMYKLMLECWDVDMYRRKKPQAIMRDINQILYQVFNSRRTHSYATAFPKLFTQSVENSINNSNLSLFSGATEETYVGYKSDLISLSEDGETCVPASELSSGFSSLSLAGKGPFNSEMPQSGMDEIMSPDFSTILSNFNFATASTSIEGLTSMQGIFELDANCNVVLQGRIGQGFYGEVYKGSLEQDDVEVPQLVAVKKLKANTLGTIQQDFEREISIMKSLKHPNIVEIKGVIQEPEVSLVMEFVQHGSLQSYLKIHKESLKEKHLLKFALDVARGDNCAKLGFRAGLSRQFTT</sequence>
<dbReference type="Pfam" id="PF07714">
    <property type="entry name" value="PK_Tyr_Ser-Thr"/>
    <property type="match status" value="2"/>
</dbReference>
<dbReference type="PANTHER" id="PTHR45807">
    <property type="entry name" value="TYROSINE-PROTEIN KINASE HOPSCOTCH"/>
    <property type="match status" value="1"/>
</dbReference>
<dbReference type="PROSITE" id="PS50057">
    <property type="entry name" value="FERM_3"/>
    <property type="match status" value="1"/>
</dbReference>
<comment type="catalytic activity">
    <reaction evidence="9">
        <text>L-tyrosyl-[protein] + ATP = O-phospho-L-tyrosyl-[protein] + ADP + H(+)</text>
        <dbReference type="Rhea" id="RHEA:10596"/>
        <dbReference type="Rhea" id="RHEA-COMP:10136"/>
        <dbReference type="Rhea" id="RHEA-COMP:20101"/>
        <dbReference type="ChEBI" id="CHEBI:15378"/>
        <dbReference type="ChEBI" id="CHEBI:30616"/>
        <dbReference type="ChEBI" id="CHEBI:46858"/>
        <dbReference type="ChEBI" id="CHEBI:61978"/>
        <dbReference type="ChEBI" id="CHEBI:456216"/>
        <dbReference type="EC" id="2.7.10.2"/>
    </reaction>
</comment>
<keyword evidence="1" id="KW-0597">Phosphoprotein</keyword>
<dbReference type="PROSITE" id="PS00107">
    <property type="entry name" value="PROTEIN_KINASE_ATP"/>
    <property type="match status" value="1"/>
</dbReference>
<feature type="domain" description="Protein kinase" evidence="11">
    <location>
        <begin position="470"/>
        <end position="711"/>
    </location>
</feature>
<dbReference type="GO" id="GO:0004715">
    <property type="term" value="F:non-membrane spanning protein tyrosine kinase activity"/>
    <property type="evidence" value="ECO:0007669"/>
    <property type="project" value="UniProtKB-EC"/>
</dbReference>
<dbReference type="CDD" id="cd09921">
    <property type="entry name" value="SH2_Jak_family"/>
    <property type="match status" value="1"/>
</dbReference>
<keyword evidence="8 9" id="KW-0547">Nucleotide-binding</keyword>
<dbReference type="SUPFAM" id="SSF50729">
    <property type="entry name" value="PH domain-like"/>
    <property type="match status" value="1"/>
</dbReference>
<dbReference type="SMART" id="SM00295">
    <property type="entry name" value="B41"/>
    <property type="match status" value="1"/>
</dbReference>
<dbReference type="EC" id="2.7.10.2" evidence="9"/>
<feature type="domain" description="Protein kinase" evidence="11">
    <location>
        <begin position="844"/>
        <end position="974"/>
    </location>
</feature>
<evidence type="ECO:0000256" key="7">
    <source>
        <dbReference type="PROSITE-ProRule" id="PRU00191"/>
    </source>
</evidence>
<dbReference type="SUPFAM" id="SSF56112">
    <property type="entry name" value="Protein kinase-like (PK-like)"/>
    <property type="match status" value="2"/>
</dbReference>
<dbReference type="InterPro" id="IPR036860">
    <property type="entry name" value="SH2_dom_sf"/>
</dbReference>
<name>A0A7R9E3C8_9NEOP</name>
<dbReference type="EMBL" id="OB792994">
    <property type="protein sequence ID" value="CAD7425622.1"/>
    <property type="molecule type" value="Genomic_DNA"/>
</dbReference>